<evidence type="ECO:0000313" key="3">
    <source>
        <dbReference type="Proteomes" id="UP001604335"/>
    </source>
</evidence>
<dbReference type="RefSeq" id="WP_099531689.1">
    <property type="nucleotide sequence ID" value="NZ_JAZAQF010000070.1"/>
</dbReference>
<proteinExistence type="predicted"/>
<dbReference type="EMBL" id="JAZAQF010000070">
    <property type="protein sequence ID" value="MFG3818367.1"/>
    <property type="molecule type" value="Genomic_DNA"/>
</dbReference>
<evidence type="ECO:0000256" key="1">
    <source>
        <dbReference type="SAM" id="MobiDB-lite"/>
    </source>
</evidence>
<gene>
    <name evidence="2" type="ORF">VPK24_12020</name>
</gene>
<comment type="caution">
    <text evidence="2">The sequence shown here is derived from an EMBL/GenBank/DDBJ whole genome shotgun (WGS) entry which is preliminary data.</text>
</comment>
<feature type="region of interest" description="Disordered" evidence="1">
    <location>
        <begin position="54"/>
        <end position="73"/>
    </location>
</feature>
<name>A0ABW7CB56_9CYAN</name>
<dbReference type="Proteomes" id="UP001604335">
    <property type="component" value="Unassembled WGS sequence"/>
</dbReference>
<keyword evidence="3" id="KW-1185">Reference proteome</keyword>
<accession>A0ABW7CB56</accession>
<sequence>MANVQTCSTCGVRIEMNPLGDRVLFSYGSPGTRARLWSRVCKFVADRGGCINQDQGAIGATEPSDEYNPMPEG</sequence>
<organism evidence="2 3">
    <name type="scientific">Limnothrix redekei LRLZ20PSL1</name>
    <dbReference type="NCBI Taxonomy" id="3112953"/>
    <lineage>
        <taxon>Bacteria</taxon>
        <taxon>Bacillati</taxon>
        <taxon>Cyanobacteriota</taxon>
        <taxon>Cyanophyceae</taxon>
        <taxon>Pseudanabaenales</taxon>
        <taxon>Pseudanabaenaceae</taxon>
        <taxon>Limnothrix</taxon>
    </lineage>
</organism>
<protein>
    <submittedName>
        <fullName evidence="2">Uncharacterized protein</fullName>
    </submittedName>
</protein>
<evidence type="ECO:0000313" key="2">
    <source>
        <dbReference type="EMBL" id="MFG3818367.1"/>
    </source>
</evidence>
<reference evidence="3" key="1">
    <citation type="journal article" date="2024" name="Algal Res.">
        <title>Biochemical, toxicological and genomic investigation of a high-biomass producing Limnothrix strain isolated from Italian shallow drinking water reservoir.</title>
        <authorList>
            <person name="Simonazzi M."/>
            <person name="Shishido T.K."/>
            <person name="Delbaje E."/>
            <person name="Wahlsten M."/>
            <person name="Fewer D.P."/>
            <person name="Sivonen K."/>
            <person name="Pezzolesi L."/>
            <person name="Pistocchi R."/>
        </authorList>
    </citation>
    <scope>NUCLEOTIDE SEQUENCE [LARGE SCALE GENOMIC DNA]</scope>
    <source>
        <strain evidence="3">LRLZ20PSL1</strain>
    </source>
</reference>